<dbReference type="GO" id="GO:0120170">
    <property type="term" value="F:intraciliary transport particle B binding"/>
    <property type="evidence" value="ECO:0007669"/>
    <property type="project" value="TreeGrafter"/>
</dbReference>
<comment type="similarity">
    <text evidence="3 10">Belongs to the TTC30/dfy-1/fleer family.</text>
</comment>
<evidence type="ECO:0000256" key="4">
    <source>
        <dbReference type="ARBA" id="ARBA00022737"/>
    </source>
</evidence>
<keyword evidence="6 10" id="KW-0802">TPR repeat</keyword>
<dbReference type="InterPro" id="IPR019734">
    <property type="entry name" value="TPR_rpt"/>
</dbReference>
<comment type="subcellular location">
    <subcellularLocation>
        <location evidence="1 10">Cell projection</location>
        <location evidence="1 10">Cilium</location>
    </subcellularLocation>
</comment>
<keyword evidence="9 10" id="KW-0966">Cell projection</keyword>
<dbReference type="AlphaFoldDB" id="A0A183V908"/>
<dbReference type="InterPro" id="IPR011990">
    <property type="entry name" value="TPR-like_helical_dom_sf"/>
</dbReference>
<keyword evidence="12" id="KW-1185">Reference proteome</keyword>
<name>A0A183V908_TOXCA</name>
<evidence type="ECO:0000256" key="5">
    <source>
        <dbReference type="ARBA" id="ARBA00022794"/>
    </source>
</evidence>
<dbReference type="Proteomes" id="UP000050794">
    <property type="component" value="Unassembled WGS sequence"/>
</dbReference>
<dbReference type="InterPro" id="IPR039941">
    <property type="entry name" value="TT30"/>
</dbReference>
<dbReference type="Gene3D" id="1.25.40.10">
    <property type="entry name" value="Tetratricopeptide repeat domain"/>
    <property type="match status" value="1"/>
</dbReference>
<evidence type="ECO:0000313" key="12">
    <source>
        <dbReference type="Proteomes" id="UP000050794"/>
    </source>
</evidence>
<keyword evidence="4" id="KW-0677">Repeat</keyword>
<evidence type="ECO:0000313" key="11">
    <source>
        <dbReference type="EMBL" id="VDM48549.1"/>
    </source>
</evidence>
<evidence type="ECO:0000256" key="2">
    <source>
        <dbReference type="ARBA" id="ARBA00009097"/>
    </source>
</evidence>
<dbReference type="InterPro" id="IPR032017">
    <property type="entry name" value="FAM76"/>
</dbReference>
<keyword evidence="5 10" id="KW-0970">Cilium biogenesis/degradation</keyword>
<evidence type="ECO:0000256" key="10">
    <source>
        <dbReference type="RuleBase" id="RU367070"/>
    </source>
</evidence>
<dbReference type="SMART" id="SM00028">
    <property type="entry name" value="TPR"/>
    <property type="match status" value="3"/>
</dbReference>
<dbReference type="PANTHER" id="PTHR20931">
    <property type="entry name" value="TETRATRICOPEPTIDE REPEAT PROTEIN 30"/>
    <property type="match status" value="1"/>
</dbReference>
<evidence type="ECO:0000256" key="1">
    <source>
        <dbReference type="ARBA" id="ARBA00004138"/>
    </source>
</evidence>
<dbReference type="EMBL" id="UYWY01024257">
    <property type="protein sequence ID" value="VDM48549.1"/>
    <property type="molecule type" value="Genomic_DNA"/>
</dbReference>
<dbReference type="GO" id="GO:0042073">
    <property type="term" value="P:intraciliary transport"/>
    <property type="evidence" value="ECO:0007669"/>
    <property type="project" value="UniProtKB-UniRule"/>
</dbReference>
<protein>
    <recommendedName>
        <fullName evidence="10">Tetratricopeptide repeat protein 30</fullName>
    </recommendedName>
</protein>
<comment type="function">
    <text evidence="10">Required for polyglutamylation of axonemal tubulin. Plays a role in anterograde intraflagellar transport (IFT), the process by which cilia precursors are transported from the base of the cilium to the site of their incorporation at the tip.</text>
</comment>
<organism evidence="12 13">
    <name type="scientific">Toxocara canis</name>
    <name type="common">Canine roundworm</name>
    <dbReference type="NCBI Taxonomy" id="6265"/>
    <lineage>
        <taxon>Eukaryota</taxon>
        <taxon>Metazoa</taxon>
        <taxon>Ecdysozoa</taxon>
        <taxon>Nematoda</taxon>
        <taxon>Chromadorea</taxon>
        <taxon>Rhabditida</taxon>
        <taxon>Spirurina</taxon>
        <taxon>Ascaridomorpha</taxon>
        <taxon>Ascaridoidea</taxon>
        <taxon>Toxocaridae</taxon>
        <taxon>Toxocara</taxon>
    </lineage>
</organism>
<evidence type="ECO:0000256" key="9">
    <source>
        <dbReference type="ARBA" id="ARBA00023273"/>
    </source>
</evidence>
<evidence type="ECO:0000256" key="6">
    <source>
        <dbReference type="ARBA" id="ARBA00022803"/>
    </source>
</evidence>
<dbReference type="WBParaSite" id="TCNE_0001722901-mRNA-1">
    <property type="protein sequence ID" value="TCNE_0001722901-mRNA-1"/>
    <property type="gene ID" value="TCNE_0001722901"/>
</dbReference>
<sequence>YVFQSSVTADVGTEHAQSEHILVVQQYKDEIHELQKKCVEKDRLILERDKKIASLSAEMMQMERDGKARIVQLQKQHQDLTRSLHEQIRSLNKQESTAMSFAPIKDGEFTSTIYGMSRAALSLLGYCYFYTQDYPLAAECYDQLSQHYPNYAEYRLYYAQSLYNAFMFSEAITVVSQIEEQHLLGQVVKLEAAIKYREEDINNARVLVEQYAPDDPDIEVNLACLDYKEGNYEKALQRFNTATNIHGYQPDLAYSIALCHYQMHEYSQALKFIADIIDRGIKDHPELSIGMVTEGMEVRSVGNTLLLHETALVEACNLKSAIEYKLKNFEAAGEALTDMPPRSEEELDPVTLHNQALININTNPSDGFAKLQYLLSQNPFPPETFSNLLLLYCKYEYYDLAADVLAENAHLTYKYLTQYLYDYLDAVITQQTSPIDAYNKFDAIANEQVNDLRKLTKKVQVSPLQFFFAFFKTVLSSGFFLKD</sequence>
<keyword evidence="8 10" id="KW-0969">Cilium</keyword>
<evidence type="ECO:0000256" key="3">
    <source>
        <dbReference type="ARBA" id="ARBA00009522"/>
    </source>
</evidence>
<evidence type="ECO:0000313" key="13">
    <source>
        <dbReference type="WBParaSite" id="TCNE_0001722901-mRNA-1"/>
    </source>
</evidence>
<gene>
    <name evidence="11" type="ORF">TCNE_LOCUS17228</name>
</gene>
<keyword evidence="7" id="KW-0175">Coiled coil</keyword>
<comment type="similarity">
    <text evidence="2">Belongs to the FAM76 family.</text>
</comment>
<evidence type="ECO:0000256" key="8">
    <source>
        <dbReference type="ARBA" id="ARBA00023069"/>
    </source>
</evidence>
<accession>A0A183V908</accession>
<dbReference type="FunFam" id="1.25.40.10:FF:000211">
    <property type="entry name" value="tetratricopeptide repeat protein 30B"/>
    <property type="match status" value="1"/>
</dbReference>
<dbReference type="PANTHER" id="PTHR20931:SF0">
    <property type="entry name" value="TETRATRICOPEPTIDE REPEAT PROTEIN 30"/>
    <property type="match status" value="1"/>
</dbReference>
<dbReference type="GO" id="GO:0005879">
    <property type="term" value="C:axonemal microtubule"/>
    <property type="evidence" value="ECO:0007669"/>
    <property type="project" value="UniProtKB-UniRule"/>
</dbReference>
<reference evidence="13" key="1">
    <citation type="submission" date="2016-06" db="UniProtKB">
        <authorList>
            <consortium name="WormBaseParasite"/>
        </authorList>
    </citation>
    <scope>IDENTIFICATION</scope>
</reference>
<dbReference type="GO" id="GO:0030992">
    <property type="term" value="C:intraciliary transport particle B"/>
    <property type="evidence" value="ECO:0007669"/>
    <property type="project" value="TreeGrafter"/>
</dbReference>
<proteinExistence type="inferred from homology"/>
<dbReference type="SUPFAM" id="SSF48452">
    <property type="entry name" value="TPR-like"/>
    <property type="match status" value="1"/>
</dbReference>
<dbReference type="Pfam" id="PF16046">
    <property type="entry name" value="FAM76"/>
    <property type="match status" value="1"/>
</dbReference>
<reference evidence="11 12" key="2">
    <citation type="submission" date="2018-11" db="EMBL/GenBank/DDBJ databases">
        <authorList>
            <consortium name="Pathogen Informatics"/>
        </authorList>
    </citation>
    <scope>NUCLEOTIDE SEQUENCE [LARGE SCALE GENOMIC DNA]</scope>
</reference>
<evidence type="ECO:0000256" key="7">
    <source>
        <dbReference type="ARBA" id="ARBA00023054"/>
    </source>
</evidence>